<evidence type="ECO:0000256" key="2">
    <source>
        <dbReference type="SAM" id="SignalP"/>
    </source>
</evidence>
<proteinExistence type="predicted"/>
<dbReference type="EMBL" id="CM000763">
    <property type="protein sequence ID" value="KXG29733.1"/>
    <property type="molecule type" value="Genomic_DNA"/>
</dbReference>
<evidence type="ECO:0000313" key="4">
    <source>
        <dbReference type="Proteomes" id="UP000000768"/>
    </source>
</evidence>
<feature type="chain" id="PRO_5008268926" evidence="2">
    <location>
        <begin position="44"/>
        <end position="99"/>
    </location>
</feature>
<feature type="signal peptide" evidence="2">
    <location>
        <begin position="1"/>
        <end position="43"/>
    </location>
</feature>
<reference evidence="3 4" key="1">
    <citation type="journal article" date="2009" name="Nature">
        <title>The Sorghum bicolor genome and the diversification of grasses.</title>
        <authorList>
            <person name="Paterson A.H."/>
            <person name="Bowers J.E."/>
            <person name="Bruggmann R."/>
            <person name="Dubchak I."/>
            <person name="Grimwood J."/>
            <person name="Gundlach H."/>
            <person name="Haberer G."/>
            <person name="Hellsten U."/>
            <person name="Mitros T."/>
            <person name="Poliakov A."/>
            <person name="Schmutz J."/>
            <person name="Spannagl M."/>
            <person name="Tang H."/>
            <person name="Wang X."/>
            <person name="Wicker T."/>
            <person name="Bharti A.K."/>
            <person name="Chapman J."/>
            <person name="Feltus F.A."/>
            <person name="Gowik U."/>
            <person name="Grigoriev I.V."/>
            <person name="Lyons E."/>
            <person name="Maher C.A."/>
            <person name="Martis M."/>
            <person name="Narechania A."/>
            <person name="Otillar R.P."/>
            <person name="Penning B.W."/>
            <person name="Salamov A.A."/>
            <person name="Wang Y."/>
            <person name="Zhang L."/>
            <person name="Carpita N.C."/>
            <person name="Freeling M."/>
            <person name="Gingle A.R."/>
            <person name="Hash C.T."/>
            <person name="Keller B."/>
            <person name="Klein P."/>
            <person name="Kresovich S."/>
            <person name="McCann M.C."/>
            <person name="Ming R."/>
            <person name="Peterson D.G."/>
            <person name="Mehboob-ur-Rahman"/>
            <person name="Ware D."/>
            <person name="Westhoff P."/>
            <person name="Mayer K.F."/>
            <person name="Messing J."/>
            <person name="Rokhsar D.S."/>
        </authorList>
    </citation>
    <scope>NUCLEOTIDE SEQUENCE [LARGE SCALE GENOMIC DNA]</scope>
    <source>
        <strain evidence="4">cv. BTx623</strain>
    </source>
</reference>
<accession>A0A194YNC8</accession>
<keyword evidence="2" id="KW-0732">Signal</keyword>
<evidence type="ECO:0000256" key="1">
    <source>
        <dbReference type="SAM" id="MobiDB-lite"/>
    </source>
</evidence>
<dbReference type="InParanoid" id="A0A194YNC8"/>
<dbReference type="Gramene" id="KXG29733">
    <property type="protein sequence ID" value="KXG29733"/>
    <property type="gene ID" value="SORBI_3004G082300"/>
</dbReference>
<gene>
    <name evidence="3" type="ORF">SORBI_3004G082300</name>
</gene>
<keyword evidence="4" id="KW-1185">Reference proteome</keyword>
<name>A0A194YNC8_SORBI</name>
<organism evidence="3 4">
    <name type="scientific">Sorghum bicolor</name>
    <name type="common">Sorghum</name>
    <name type="synonym">Sorghum vulgare</name>
    <dbReference type="NCBI Taxonomy" id="4558"/>
    <lineage>
        <taxon>Eukaryota</taxon>
        <taxon>Viridiplantae</taxon>
        <taxon>Streptophyta</taxon>
        <taxon>Embryophyta</taxon>
        <taxon>Tracheophyta</taxon>
        <taxon>Spermatophyta</taxon>
        <taxon>Magnoliopsida</taxon>
        <taxon>Liliopsida</taxon>
        <taxon>Poales</taxon>
        <taxon>Poaceae</taxon>
        <taxon>PACMAD clade</taxon>
        <taxon>Panicoideae</taxon>
        <taxon>Andropogonodae</taxon>
        <taxon>Andropogoneae</taxon>
        <taxon>Sorghinae</taxon>
        <taxon>Sorghum</taxon>
    </lineage>
</organism>
<dbReference type="AlphaFoldDB" id="A0A194YNC8"/>
<sequence length="99" mass="10257">MATVVSSRAADSLPPAASPRQAGERAVLLFLSSLLVAVVEAHARAVDASKVVETWGAPDASFTSIAASLADRAADPGLGCGEEEHRGEYLLRVHLGDFV</sequence>
<reference evidence="4" key="2">
    <citation type="journal article" date="2018" name="Plant J.">
        <title>The Sorghum bicolor reference genome: improved assembly, gene annotations, a transcriptome atlas, and signatures of genome organization.</title>
        <authorList>
            <person name="McCormick R.F."/>
            <person name="Truong S.K."/>
            <person name="Sreedasyam A."/>
            <person name="Jenkins J."/>
            <person name="Shu S."/>
            <person name="Sims D."/>
            <person name="Kennedy M."/>
            <person name="Amirebrahimi M."/>
            <person name="Weers B.D."/>
            <person name="McKinley B."/>
            <person name="Mattison A."/>
            <person name="Morishige D.T."/>
            <person name="Grimwood J."/>
            <person name="Schmutz J."/>
            <person name="Mullet J.E."/>
        </authorList>
    </citation>
    <scope>NUCLEOTIDE SEQUENCE [LARGE SCALE GENOMIC DNA]</scope>
    <source>
        <strain evidence="4">cv. BTx623</strain>
    </source>
</reference>
<dbReference type="Proteomes" id="UP000000768">
    <property type="component" value="Chromosome 4"/>
</dbReference>
<protein>
    <submittedName>
        <fullName evidence="3">Uncharacterized protein</fullName>
    </submittedName>
</protein>
<evidence type="ECO:0000313" key="3">
    <source>
        <dbReference type="EMBL" id="KXG29733.1"/>
    </source>
</evidence>
<feature type="region of interest" description="Disordered" evidence="1">
    <location>
        <begin position="1"/>
        <end position="21"/>
    </location>
</feature>